<name>A0ABN7PAQ4_TIMPD</name>
<protein>
    <recommendedName>
        <fullName evidence="5">Peptidase M16 N-terminal domain-containing protein</fullName>
    </recommendedName>
</protein>
<accession>A0ABN7PAQ4</accession>
<organism evidence="3 4">
    <name type="scientific">Timema podura</name>
    <name type="common">Walking stick</name>
    <dbReference type="NCBI Taxonomy" id="61482"/>
    <lineage>
        <taxon>Eukaryota</taxon>
        <taxon>Metazoa</taxon>
        <taxon>Ecdysozoa</taxon>
        <taxon>Arthropoda</taxon>
        <taxon>Hexapoda</taxon>
        <taxon>Insecta</taxon>
        <taxon>Pterygota</taxon>
        <taxon>Neoptera</taxon>
        <taxon>Polyneoptera</taxon>
        <taxon>Phasmatodea</taxon>
        <taxon>Timematodea</taxon>
        <taxon>Timematoidea</taxon>
        <taxon>Timematidae</taxon>
        <taxon>Timema</taxon>
    </lineage>
</organism>
<dbReference type="InterPro" id="IPR011249">
    <property type="entry name" value="Metalloenz_LuxS/M16"/>
</dbReference>
<dbReference type="SUPFAM" id="SSF63411">
    <property type="entry name" value="LuxS/MPP-like metallohydrolase"/>
    <property type="match status" value="1"/>
</dbReference>
<dbReference type="InterPro" id="IPR007863">
    <property type="entry name" value="Peptidase_M16_C"/>
</dbReference>
<evidence type="ECO:0000259" key="1">
    <source>
        <dbReference type="Pfam" id="PF00675"/>
    </source>
</evidence>
<evidence type="ECO:0000313" key="3">
    <source>
        <dbReference type="EMBL" id="CAG2062497.1"/>
    </source>
</evidence>
<proteinExistence type="predicted"/>
<dbReference type="Proteomes" id="UP001153148">
    <property type="component" value="Unassembled WGS sequence"/>
</dbReference>
<evidence type="ECO:0000313" key="4">
    <source>
        <dbReference type="Proteomes" id="UP001153148"/>
    </source>
</evidence>
<evidence type="ECO:0008006" key="5">
    <source>
        <dbReference type="Google" id="ProtNLM"/>
    </source>
</evidence>
<evidence type="ECO:0000259" key="2">
    <source>
        <dbReference type="Pfam" id="PF05193"/>
    </source>
</evidence>
<comment type="caution">
    <text evidence="3">The sequence shown here is derived from an EMBL/GenBank/DDBJ whole genome shotgun (WGS) entry which is preliminary data.</text>
</comment>
<dbReference type="Pfam" id="PF00675">
    <property type="entry name" value="Peptidase_M16"/>
    <property type="match status" value="1"/>
</dbReference>
<dbReference type="Pfam" id="PF05193">
    <property type="entry name" value="Peptidase_M16_C"/>
    <property type="match status" value="1"/>
</dbReference>
<keyword evidence="4" id="KW-1185">Reference proteome</keyword>
<dbReference type="Gene3D" id="3.30.830.10">
    <property type="entry name" value="Metalloenzyme, LuxS/M16 peptidase-like"/>
    <property type="match status" value="1"/>
</dbReference>
<feature type="domain" description="Peptidase M16 C-terminal" evidence="2">
    <location>
        <begin position="206"/>
        <end position="242"/>
    </location>
</feature>
<reference evidence="3" key="1">
    <citation type="submission" date="2021-03" db="EMBL/GenBank/DDBJ databases">
        <authorList>
            <person name="Tran Van P."/>
        </authorList>
    </citation>
    <scope>NUCLEOTIDE SEQUENCE</scope>
</reference>
<dbReference type="EMBL" id="CAJPIN010020648">
    <property type="protein sequence ID" value="CAG2062497.1"/>
    <property type="molecule type" value="Genomic_DNA"/>
</dbReference>
<dbReference type="PANTHER" id="PTHR43016:SF16">
    <property type="entry name" value="METALLOPROTEASE, PUTATIVE (AFU_ORTHOLOGUE AFUA_4G07610)-RELATED"/>
    <property type="match status" value="1"/>
</dbReference>
<sequence>MAPVDISPAKCSSGNFDQICSFKANDLIPVHKYKSNVTGITVVVAEVEGPVVNGYFCLATEAHDDDGLPHTLEHLIFLGSESYPFKGVLDLLANRCLASGTNAWTDTDHTCYTMTTAGSEGFLSLMPIYIDHILYPTLTDHGFLTEVHHVTGEGEDAGVVYCEMQGRENTGESLSYLALLRAMYPGHCGYKSETGGVMKNLRESCNNTKVREYHKKFYRPENLTLIVTGQVKPEEVFRALQTVEDKIVLKVNGECSVMAS</sequence>
<gene>
    <name evidence="3" type="ORF">TPAB3V08_LOCUS9448</name>
</gene>
<dbReference type="InterPro" id="IPR011765">
    <property type="entry name" value="Pept_M16_N"/>
</dbReference>
<feature type="domain" description="Peptidase M16 N-terminal" evidence="1">
    <location>
        <begin position="61"/>
        <end position="151"/>
    </location>
</feature>
<dbReference type="PANTHER" id="PTHR43016">
    <property type="entry name" value="PRESEQUENCE PROTEASE"/>
    <property type="match status" value="1"/>
</dbReference>